<dbReference type="Pfam" id="PF04191">
    <property type="entry name" value="PEMT"/>
    <property type="match status" value="1"/>
</dbReference>
<evidence type="ECO:0000256" key="2">
    <source>
        <dbReference type="ARBA" id="ARBA00022692"/>
    </source>
</evidence>
<reference evidence="6 7" key="1">
    <citation type="submission" date="2020-08" db="EMBL/GenBank/DDBJ databases">
        <title>Genomic Encyclopedia of Type Strains, Phase IV (KMG-IV): sequencing the most valuable type-strain genomes for metagenomic binning, comparative biology and taxonomic classification.</title>
        <authorList>
            <person name="Goeker M."/>
        </authorList>
    </citation>
    <scope>NUCLEOTIDE SEQUENCE [LARGE SCALE GENOMIC DNA]</scope>
    <source>
        <strain evidence="6 7">DSM 25335</strain>
    </source>
</reference>
<dbReference type="PANTHER" id="PTHR12714">
    <property type="entry name" value="PROTEIN-S ISOPRENYLCYSTEINE O-METHYLTRANSFERASE"/>
    <property type="match status" value="1"/>
</dbReference>
<evidence type="ECO:0000313" key="6">
    <source>
        <dbReference type="EMBL" id="MBB5292695.1"/>
    </source>
</evidence>
<evidence type="ECO:0000256" key="1">
    <source>
        <dbReference type="ARBA" id="ARBA00004127"/>
    </source>
</evidence>
<dbReference type="PANTHER" id="PTHR12714:SF11">
    <property type="entry name" value="PROTEIN C-TERMINAL S-ISOPRENYLCYSTEINE CARBOXYL O-METHYLTRANSFERASE"/>
    <property type="match status" value="1"/>
</dbReference>
<comment type="caution">
    <text evidence="6">The sequence shown here is derived from an EMBL/GenBank/DDBJ whole genome shotgun (WGS) entry which is preliminary data.</text>
</comment>
<keyword evidence="7" id="KW-1185">Reference proteome</keyword>
<accession>A0A7W8MH87</accession>
<feature type="transmembrane region" description="Helical" evidence="5">
    <location>
        <begin position="106"/>
        <end position="137"/>
    </location>
</feature>
<dbReference type="RefSeq" id="WP_183255293.1">
    <property type="nucleotide sequence ID" value="NZ_BAAAFF010000001.1"/>
</dbReference>
<feature type="transmembrane region" description="Helical" evidence="5">
    <location>
        <begin position="16"/>
        <end position="36"/>
    </location>
</feature>
<keyword evidence="3 5" id="KW-1133">Transmembrane helix</keyword>
<evidence type="ECO:0000313" key="7">
    <source>
        <dbReference type="Proteomes" id="UP000566663"/>
    </source>
</evidence>
<evidence type="ECO:0000256" key="3">
    <source>
        <dbReference type="ARBA" id="ARBA00022989"/>
    </source>
</evidence>
<evidence type="ECO:0000256" key="4">
    <source>
        <dbReference type="ARBA" id="ARBA00023136"/>
    </source>
</evidence>
<keyword evidence="6" id="KW-0489">Methyltransferase</keyword>
<dbReference type="GO" id="GO:0032259">
    <property type="term" value="P:methylation"/>
    <property type="evidence" value="ECO:0007669"/>
    <property type="project" value="UniProtKB-KW"/>
</dbReference>
<keyword evidence="6" id="KW-0808">Transferase</keyword>
<sequence length="168" mass="18813">MIANRDIPGVIAPPPLIYIGFLLVGWAIFRFANPEVLGEAALWLKLGFGLETQTRRYVSLALIIGGLLLDGAAAGYFRRLGTAVEPWKPSTVLATDGLFRFSRNPIYLGFAITYVGLAIAMDSVLTLLLLIPCLFVVDRFVIQREERYLTAKFGADYEAYRARVRRWL</sequence>
<dbReference type="InterPro" id="IPR007318">
    <property type="entry name" value="Phopholipid_MeTrfase"/>
</dbReference>
<dbReference type="EMBL" id="JACHFZ010000004">
    <property type="protein sequence ID" value="MBB5292695.1"/>
    <property type="molecule type" value="Genomic_DNA"/>
</dbReference>
<keyword evidence="2 5" id="KW-0812">Transmembrane</keyword>
<dbReference type="GO" id="GO:0008168">
    <property type="term" value="F:methyltransferase activity"/>
    <property type="evidence" value="ECO:0007669"/>
    <property type="project" value="UniProtKB-KW"/>
</dbReference>
<comment type="subcellular location">
    <subcellularLocation>
        <location evidence="1">Endomembrane system</location>
        <topology evidence="1">Multi-pass membrane protein</topology>
    </subcellularLocation>
</comment>
<evidence type="ECO:0000256" key="5">
    <source>
        <dbReference type="SAM" id="Phobius"/>
    </source>
</evidence>
<dbReference type="Proteomes" id="UP000566663">
    <property type="component" value="Unassembled WGS sequence"/>
</dbReference>
<proteinExistence type="predicted"/>
<protein>
    <submittedName>
        <fullName evidence="6">Protein-S-isoprenylcysteine O-methyltransferase Ste14</fullName>
    </submittedName>
</protein>
<keyword evidence="4 5" id="KW-0472">Membrane</keyword>
<gene>
    <name evidence="6" type="ORF">HNQ67_002219</name>
</gene>
<dbReference type="AlphaFoldDB" id="A0A7W8MH87"/>
<organism evidence="6 7">
    <name type="scientific">Brevundimonas basaltis</name>
    <dbReference type="NCBI Taxonomy" id="472166"/>
    <lineage>
        <taxon>Bacteria</taxon>
        <taxon>Pseudomonadati</taxon>
        <taxon>Pseudomonadota</taxon>
        <taxon>Alphaproteobacteria</taxon>
        <taxon>Caulobacterales</taxon>
        <taxon>Caulobacteraceae</taxon>
        <taxon>Brevundimonas</taxon>
    </lineage>
</organism>
<dbReference type="GO" id="GO:0012505">
    <property type="term" value="C:endomembrane system"/>
    <property type="evidence" value="ECO:0007669"/>
    <property type="project" value="UniProtKB-SubCell"/>
</dbReference>
<dbReference type="Gene3D" id="1.20.120.1630">
    <property type="match status" value="1"/>
</dbReference>
<name>A0A7W8MH87_9CAUL</name>